<comment type="caution">
    <text evidence="2">The sequence shown here is derived from an EMBL/GenBank/DDBJ whole genome shotgun (WGS) entry which is preliminary data.</text>
</comment>
<feature type="transmembrane region" description="Helical" evidence="1">
    <location>
        <begin position="39"/>
        <end position="58"/>
    </location>
</feature>
<feature type="transmembrane region" description="Helical" evidence="1">
    <location>
        <begin position="112"/>
        <end position="132"/>
    </location>
</feature>
<gene>
    <name evidence="2" type="ORF">CWE12_13165</name>
</gene>
<evidence type="ECO:0000313" key="2">
    <source>
        <dbReference type="EMBL" id="RUO27880.1"/>
    </source>
</evidence>
<organism evidence="2 3">
    <name type="scientific">Aliidiomarina sedimenti</name>
    <dbReference type="NCBI Taxonomy" id="1933879"/>
    <lineage>
        <taxon>Bacteria</taxon>
        <taxon>Pseudomonadati</taxon>
        <taxon>Pseudomonadota</taxon>
        <taxon>Gammaproteobacteria</taxon>
        <taxon>Alteromonadales</taxon>
        <taxon>Idiomarinaceae</taxon>
        <taxon>Aliidiomarina</taxon>
    </lineage>
</organism>
<feature type="transmembrane region" description="Helical" evidence="1">
    <location>
        <begin position="79"/>
        <end position="100"/>
    </location>
</feature>
<name>A0ABY0BUF7_9GAMM</name>
<dbReference type="Proteomes" id="UP000287410">
    <property type="component" value="Unassembled WGS sequence"/>
</dbReference>
<keyword evidence="1" id="KW-0472">Membrane</keyword>
<reference evidence="2 3" key="1">
    <citation type="journal article" date="2018" name="Front. Microbiol.">
        <title>Genome-Based Analysis Reveals the Taxonomy and Diversity of the Family Idiomarinaceae.</title>
        <authorList>
            <person name="Liu Y."/>
            <person name="Lai Q."/>
            <person name="Shao Z."/>
        </authorList>
    </citation>
    <scope>NUCLEOTIDE SEQUENCE [LARGE SCALE GENOMIC DNA]</scope>
    <source>
        <strain evidence="2 3">GBSy1</strain>
    </source>
</reference>
<dbReference type="EMBL" id="PIPN01000007">
    <property type="protein sequence ID" value="RUO27880.1"/>
    <property type="molecule type" value="Genomic_DNA"/>
</dbReference>
<feature type="transmembrane region" description="Helical" evidence="1">
    <location>
        <begin position="12"/>
        <end position="33"/>
    </location>
</feature>
<evidence type="ECO:0000256" key="1">
    <source>
        <dbReference type="SAM" id="Phobius"/>
    </source>
</evidence>
<keyword evidence="1" id="KW-1133">Transmembrane helix</keyword>
<dbReference type="RefSeq" id="WP_126790178.1">
    <property type="nucleotide sequence ID" value="NZ_PIPN01000007.1"/>
</dbReference>
<evidence type="ECO:0008006" key="4">
    <source>
        <dbReference type="Google" id="ProtNLM"/>
    </source>
</evidence>
<proteinExistence type="predicted"/>
<keyword evidence="3" id="KW-1185">Reference proteome</keyword>
<evidence type="ECO:0000313" key="3">
    <source>
        <dbReference type="Proteomes" id="UP000287410"/>
    </source>
</evidence>
<sequence length="152" mass="17118">MRELPLAIQRALIRRHALTILANTLVIAGLASYPWAPLLMGLGFSLMIYFNYGSDFAIRSRRLRKEHGLGQSYAKYVENLVSTVLVIALPSSAIAFFAAGHWFQVTASTVDILFYPSLIVMCVLFAVIFYVLQLPATFSDQTLRERFIRSRA</sequence>
<keyword evidence="1" id="KW-0812">Transmembrane</keyword>
<accession>A0ABY0BUF7</accession>
<protein>
    <recommendedName>
        <fullName evidence="4">Transporter</fullName>
    </recommendedName>
</protein>